<dbReference type="InterPro" id="IPR006141">
    <property type="entry name" value="Intein_N"/>
</dbReference>
<dbReference type="SMART" id="SM00306">
    <property type="entry name" value="HintN"/>
    <property type="match status" value="1"/>
</dbReference>
<gene>
    <name evidence="2" type="ORF">RZO55_24680</name>
</gene>
<dbReference type="PROSITE" id="PS50817">
    <property type="entry name" value="INTEIN_N_TER"/>
    <property type="match status" value="1"/>
</dbReference>
<evidence type="ECO:0000313" key="3">
    <source>
        <dbReference type="Proteomes" id="UP001276854"/>
    </source>
</evidence>
<dbReference type="Proteomes" id="UP001276854">
    <property type="component" value="Unassembled WGS sequence"/>
</dbReference>
<protein>
    <recommendedName>
        <fullName evidence="1">Hint domain-containing protein</fullName>
    </recommendedName>
</protein>
<dbReference type="CDD" id="cd00081">
    <property type="entry name" value="Hint"/>
    <property type="match status" value="1"/>
</dbReference>
<dbReference type="RefSeq" id="WP_318066932.1">
    <property type="nucleotide sequence ID" value="NZ_JAWONS010000329.1"/>
</dbReference>
<proteinExistence type="predicted"/>
<evidence type="ECO:0000259" key="1">
    <source>
        <dbReference type="SMART" id="SM00306"/>
    </source>
</evidence>
<accession>A0ABU4GT05</accession>
<feature type="domain" description="Hint" evidence="1">
    <location>
        <begin position="373"/>
        <end position="461"/>
    </location>
</feature>
<evidence type="ECO:0000313" key="2">
    <source>
        <dbReference type="EMBL" id="MDW2800771.1"/>
    </source>
</evidence>
<dbReference type="SUPFAM" id="SSF51294">
    <property type="entry name" value="Hedgehog/intein (Hint) domain"/>
    <property type="match status" value="1"/>
</dbReference>
<name>A0ABU4GT05_9CLOT</name>
<comment type="caution">
    <text evidence="2">The sequence shown here is derived from an EMBL/GenBank/DDBJ whole genome shotgun (WGS) entry which is preliminary data.</text>
</comment>
<dbReference type="Gene3D" id="2.170.16.10">
    <property type="entry name" value="Hedgehog/Intein (Hint) domain"/>
    <property type="match status" value="1"/>
</dbReference>
<organism evidence="2 3">
    <name type="scientific">Clostridium boliviensis</name>
    <dbReference type="NCBI Taxonomy" id="318465"/>
    <lineage>
        <taxon>Bacteria</taxon>
        <taxon>Bacillati</taxon>
        <taxon>Bacillota</taxon>
        <taxon>Clostridia</taxon>
        <taxon>Eubacteriales</taxon>
        <taxon>Clostridiaceae</taxon>
        <taxon>Clostridium</taxon>
    </lineage>
</organism>
<dbReference type="EMBL" id="JAWONS010000329">
    <property type="protein sequence ID" value="MDW2800771.1"/>
    <property type="molecule type" value="Genomic_DNA"/>
</dbReference>
<dbReference type="InterPro" id="IPR036844">
    <property type="entry name" value="Hint_dom_sf"/>
</dbReference>
<dbReference type="InterPro" id="IPR003587">
    <property type="entry name" value="Hint_dom_N"/>
</dbReference>
<reference evidence="2 3" key="1">
    <citation type="submission" date="2023-10" db="EMBL/GenBank/DDBJ databases">
        <title>A novel Glycoside Hydrolase 43-Like Enzyme from Clostrdium boliviensis is an Endo-xylanase, and a Candidate for Xylooligosaccharides Production from Different Xylan Substrates.</title>
        <authorList>
            <person name="Alvarez M.T."/>
            <person name="Rocabado-Villegas L.R."/>
            <person name="Salas-Veizaga D.M."/>
            <person name="Linares-Pasten J.A."/>
            <person name="Gudmundsdottir E.E."/>
            <person name="Hreggvidsson G.O."/>
            <person name="Adlercreutz P."/>
            <person name="Nordberg Karlsson E."/>
        </authorList>
    </citation>
    <scope>NUCLEOTIDE SEQUENCE [LARGE SCALE GENOMIC DNA]</scope>
    <source>
        <strain evidence="2 3">E-1</strain>
    </source>
</reference>
<keyword evidence="3" id="KW-1185">Reference proteome</keyword>
<sequence length="542" mass="62277">MIYGTLMDYANDEHFNSVLDRYGGENYLKKNFPHILQMIYDTRELHKSKEYEERNGKQVGYVDTFRITELPMQELNQIENKIQTAIYANSFMTMVKSHPFLMLASDISDPKHGKIFGGYAVYNNEGVNKFGNNQLVDSSYLNYSKEPSVETKTNFQVIDNVEGKNVVYVDIDKVCDMDISNLNKIVKNITVNAPRPKTDSATYIRVVYNGRTDNDAAYNFIKAKDSYIGDTRFVNVYYPFSIYVEFDELFEINTTEPVSFDSAFNLSIASDVIEGGEVHFNTAYTKNISTKVEGNILKFDFPYSNDTQYNYWGVDMPLTAKQAEGYFNFHLNFTVNYRLKGTQKYKKTAIIVTSEQLPDSDNLRRIKQSRILWGCLGKDTLIRTENGYKKIYDISKGDKIFTDKGYIRLKNMVVGIEEKIVAVGVSEEKTLFITKNHPIKTDRGIIRAIDLAATDKLMVEDGTFKDIFYLEVKEYNDKVYCPELEESALISANGIMVGDYLTPVKKDDETDVEPHPLNPELVEELKKWVFLKNKQLQTEVSV</sequence>